<dbReference type="EMBL" id="AAANYR010000003">
    <property type="protein sequence ID" value="EAD5786247.1"/>
    <property type="molecule type" value="Genomic_DNA"/>
</dbReference>
<dbReference type="EMBL" id="AAANYN010000001">
    <property type="protein sequence ID" value="EAD5772733.1"/>
    <property type="molecule type" value="Genomic_DNA"/>
</dbReference>
<evidence type="ECO:0000313" key="50">
    <source>
        <dbReference type="EMBL" id="NYA01614.1"/>
    </source>
</evidence>
<evidence type="ECO:0000313" key="16">
    <source>
        <dbReference type="EMBL" id="EAG1893431.1"/>
    </source>
</evidence>
<dbReference type="Proteomes" id="UP000358545">
    <property type="component" value="Unassembled WGS sequence"/>
</dbReference>
<reference evidence="71 82" key="8">
    <citation type="submission" date="2019-04" db="EMBL/GenBank/DDBJ databases">
        <authorList>
            <consortium name="GenomeTrakr network: Whole genome sequencing for foodborne pathogen traceback"/>
        </authorList>
    </citation>
    <scope>NUCLEOTIDE SEQUENCE [LARGE SCALE GENOMIC DNA]</scope>
    <source>
        <strain evidence="24 91">CFSAN004300</strain>
        <strain evidence="25 82">CFSAN072474</strain>
        <strain evidence="36 63">FLAG-55987</strain>
        <strain evidence="31 71">PHLUSALM00088</strain>
    </source>
</reference>
<evidence type="ECO:0000313" key="89">
    <source>
        <dbReference type="Proteomes" id="UP000544530"/>
    </source>
</evidence>
<dbReference type="Proteomes" id="UP000403352">
    <property type="component" value="Unassembled WGS sequence"/>
</dbReference>
<dbReference type="KEGG" id="lmok:CQ02_07620"/>
<evidence type="ECO:0000313" key="95">
    <source>
        <dbReference type="Proteomes" id="UP000841146"/>
    </source>
</evidence>
<evidence type="ECO:0000313" key="65">
    <source>
        <dbReference type="Proteomes" id="UP000368512"/>
    </source>
</evidence>
<evidence type="ECO:0000313" key="82">
    <source>
        <dbReference type="Proteomes" id="UP000522199"/>
    </source>
</evidence>
<dbReference type="Proteomes" id="UP000344343">
    <property type="component" value="Unassembled WGS sequence"/>
</dbReference>
<evidence type="ECO:0000313" key="13">
    <source>
        <dbReference type="EMBL" id="EAE2354209.1"/>
    </source>
</evidence>
<evidence type="ECO:0000313" key="8">
    <source>
        <dbReference type="EMBL" id="EAD1184967.1"/>
    </source>
</evidence>
<reference evidence="43" key="9">
    <citation type="submission" date="2020-01" db="EMBL/GenBank/DDBJ databases">
        <authorList>
            <consortium name="NCBI Pathogen Detection Project"/>
        </authorList>
    </citation>
    <scope>NUCLEOTIDE SEQUENCE</scope>
    <source>
        <strain evidence="42">09CEB371LM</strain>
        <strain evidence="48">2017-325981-023-01</strain>
        <strain evidence="44">CFIAFB20100120</strain>
        <strain evidence="43">CFIAFB20130012</strain>
        <strain evidence="46">CFIAFB20170037</strain>
        <strain evidence="45">CFIAFB20170045</strain>
        <strain evidence="47">DMG1500109</strain>
    </source>
</reference>
<dbReference type="Proteomes" id="UP000336166">
    <property type="component" value="Unassembled WGS sequence"/>
</dbReference>
<dbReference type="Proteomes" id="UP000852906">
    <property type="component" value="Unassembled WGS sequence"/>
</dbReference>
<evidence type="ECO:0000313" key="43">
    <source>
        <dbReference type="EMBL" id="HAB8398861.1"/>
    </source>
</evidence>
<evidence type="ECO:0000313" key="96">
    <source>
        <dbReference type="Proteomes" id="UP000843775"/>
    </source>
</evidence>
<evidence type="ECO:0000313" key="33">
    <source>
        <dbReference type="EMBL" id="ECB9515009.1"/>
    </source>
</evidence>
<evidence type="ECO:0000313" key="9">
    <source>
        <dbReference type="EMBL" id="EAD3792669.1"/>
    </source>
</evidence>
<dbReference type="EMBL" id="DABJAN010000004">
    <property type="protein sequence ID" value="HAJ9593948.1"/>
    <property type="molecule type" value="Genomic_DNA"/>
</dbReference>
<dbReference type="Proteomes" id="UP000548278">
    <property type="component" value="Unassembled WGS sequence"/>
</dbReference>
<dbReference type="EMBL" id="DAAJFY010000003">
    <property type="protein sequence ID" value="HAC0274910.1"/>
    <property type="molecule type" value="Genomic_DNA"/>
</dbReference>
<reference evidence="56 59" key="5">
    <citation type="submission" date="2018-06" db="EMBL/GenBank/DDBJ databases">
        <authorList>
            <consortium name="GenomeTrakr: Next Generation Sequencing Network for Food Pathogen Tracability"/>
        </authorList>
    </citation>
    <scope>NUCLEOTIDE SEQUENCE [LARGE SCALE GENOMIC DNA]</scope>
    <source>
        <strain evidence="20 92">10B02965A-1</strain>
        <strain evidence="6 65">CFSAN008042</strain>
        <strain evidence="22 85">CFSAN063727</strain>
        <strain evidence="38 74">CFSAN102901</strain>
        <strain evidence="12 67">FDA00006494</strain>
        <strain evidence="4 64">FDA00007096</strain>
        <strain evidence="8 70">FDA00008584</strain>
        <strain evidence="18">FDA00011243</strain>
        <strain evidence="5 54">FDA00013332</strain>
        <strain evidence="11 58">FDA00013853</strain>
        <strain evidence="32 72">FDA00014336</strain>
        <strain evidence="34 68">FDA00014370</strain>
        <strain evidence="33 69">FDA00014392</strain>
        <strain evidence="41">FDA00015054</strain>
        <strain evidence="21 88">FDA1005580-S054-001</strain>
        <strain evidence="79">FDA1090798-S029-001</strain>
        <strain evidence="80">FDA956581-098-004</strain>
        <strain evidence="19 83">FDA960927-006-004</strain>
        <strain evidence="23 93">FLAG-38921</strain>
        <strain evidence="35 73">FLAG-51482A</strain>
        <strain evidence="17 56">FLAG-54356</strain>
        <strain evidence="10 66">FSIS31901579</strain>
        <strain evidence="29 84">LS1344</strain>
        <strain evidence="39 76">OSF101448</strain>
        <strain evidence="9 59">VA-WGS-00405</strain>
    </source>
</reference>
<dbReference type="Proteomes" id="UP000455569">
    <property type="component" value="Unassembled WGS sequence"/>
</dbReference>
<evidence type="ECO:0000313" key="40">
    <source>
        <dbReference type="EMBL" id="EDO0985047.1"/>
    </source>
</evidence>
<dbReference type="EMBL" id="AANEHK010000002">
    <property type="protein sequence ID" value="EDO0985047.1"/>
    <property type="molecule type" value="Genomic_DNA"/>
</dbReference>
<dbReference type="KEGG" id="lmv:Y193_08280"/>
<evidence type="ECO:0000313" key="75">
    <source>
        <dbReference type="Proteomes" id="UP000460224"/>
    </source>
</evidence>
<dbReference type="Pfam" id="PF13649">
    <property type="entry name" value="Methyltransf_25"/>
    <property type="match status" value="1"/>
</dbReference>
<reference evidence="52 53" key="2">
    <citation type="journal article" date="2018" name="BMC Genomics">
        <title>Genes significantly associated with lineage II food isolates of Listeria monocytogenes.</title>
        <authorList>
            <person name="Pirone-Davies C."/>
            <person name="Chen Y."/>
            <person name="Pightling A."/>
            <person name="Ryan G."/>
            <person name="Wang Y."/>
            <person name="Yao K."/>
            <person name="Hoffmann M."/>
            <person name="Allard M.W."/>
        </authorList>
    </citation>
    <scope>NUCLEOTIDE SEQUENCE [LARGE SCALE GENOMIC DNA]</scope>
    <source>
        <strain evidence="52 53">PNUSAL000550</strain>
    </source>
</reference>
<dbReference type="EMBL" id="AABDGJ010000002">
    <property type="protein sequence ID" value="EAG6989680.1"/>
    <property type="molecule type" value="Genomic_DNA"/>
</dbReference>
<evidence type="ECO:0000313" key="81">
    <source>
        <dbReference type="Proteomes" id="UP000489121"/>
    </source>
</evidence>
<dbReference type="Proteomes" id="UP000522199">
    <property type="component" value="Unassembled WGS sequence"/>
</dbReference>
<evidence type="ECO:0000313" key="12">
    <source>
        <dbReference type="EMBL" id="EAE1338610.1"/>
    </source>
</evidence>
<evidence type="ECO:0000313" key="38">
    <source>
        <dbReference type="EMBL" id="EDN7715040.1"/>
    </source>
</evidence>
<dbReference type="EMBL" id="AAHZFN010000018">
    <property type="protein sequence ID" value="ECB9474581.1"/>
    <property type="molecule type" value="Genomic_DNA"/>
</dbReference>
<evidence type="ECO:0000313" key="98">
    <source>
        <dbReference type="Proteomes" id="UP000852906"/>
    </source>
</evidence>
<evidence type="ECO:0000313" key="57">
    <source>
        <dbReference type="Proteomes" id="UP000339309"/>
    </source>
</evidence>
<dbReference type="Proteomes" id="UP000540117">
    <property type="component" value="Unassembled WGS sequence"/>
</dbReference>
<proteinExistence type="predicted"/>
<evidence type="ECO:0000313" key="67">
    <source>
        <dbReference type="Proteomes" id="UP000379076"/>
    </source>
</evidence>
<evidence type="ECO:0000313" key="26">
    <source>
        <dbReference type="EMBL" id="EAG9518198.1"/>
    </source>
</evidence>
<dbReference type="Proteomes" id="UP000339309">
    <property type="component" value="Unassembled WGS sequence"/>
</dbReference>
<dbReference type="EMBL" id="AABAWE010000004">
    <property type="protein sequence ID" value="EAG2087454.1"/>
    <property type="molecule type" value="Genomic_DNA"/>
</dbReference>
<dbReference type="EMBL" id="DAAIJL010000004">
    <property type="protein sequence ID" value="HAB8556705.1"/>
    <property type="molecule type" value="Genomic_DNA"/>
</dbReference>
<evidence type="ECO:0000313" key="39">
    <source>
        <dbReference type="EMBL" id="EDN9836287.1"/>
    </source>
</evidence>
<dbReference type="EMBL" id="MJTJ01000006">
    <property type="protein sequence ID" value="OET52370.1"/>
    <property type="molecule type" value="Genomic_DNA"/>
</dbReference>
<reference evidence="51 98" key="1">
    <citation type="submission" date="2016-09" db="EMBL/GenBank/DDBJ databases">
        <title>100K Listeria isolates.</title>
        <authorList>
            <person name="Chen P."/>
            <person name="Weimer B.C."/>
            <person name="Kong N."/>
            <person name="Huang B."/>
        </authorList>
    </citation>
    <scope>NUCLEOTIDE SEQUENCE [LARGE SCALE GENOMIC DNA]</scope>
    <source>
        <strain evidence="51 98">BCW_2383</strain>
    </source>
</reference>
<dbReference type="Proteomes" id="UP000489121">
    <property type="component" value="Unassembled WGS sequence"/>
</dbReference>
<accession>A0A0B8RB74</accession>
<dbReference type="Gene3D" id="2.20.25.110">
    <property type="entry name" value="S-adenosyl-L-methionine-dependent methyltransferases"/>
    <property type="match status" value="1"/>
</dbReference>
<evidence type="ECO:0000313" key="46">
    <source>
        <dbReference type="EMBL" id="HAC0274910.1"/>
    </source>
</evidence>
<dbReference type="EMBL" id="AANDSR010000003">
    <property type="protein sequence ID" value="EDN9836287.1"/>
    <property type="molecule type" value="Genomic_DNA"/>
</dbReference>
<evidence type="ECO:0000313" key="87">
    <source>
        <dbReference type="Proteomes" id="UP000533021"/>
    </source>
</evidence>
<evidence type="ECO:0000313" key="79">
    <source>
        <dbReference type="Proteomes" id="UP000478704"/>
    </source>
</evidence>
<evidence type="ECO:0000313" key="52">
    <source>
        <dbReference type="EMBL" id="RKA08388.1"/>
    </source>
</evidence>
<dbReference type="Proteomes" id="UP000337746">
    <property type="component" value="Unassembled WGS sequence"/>
</dbReference>
<dbReference type="CDD" id="cd02440">
    <property type="entry name" value="AdoMet_MTases"/>
    <property type="match status" value="1"/>
</dbReference>
<evidence type="ECO:0000313" key="49">
    <source>
        <dbReference type="EMBL" id="KAA9449098.1"/>
    </source>
</evidence>
<dbReference type="EMBL" id="AABBYJ010000002">
    <property type="protein sequence ID" value="EAG4330414.1"/>
    <property type="molecule type" value="Genomic_DNA"/>
</dbReference>
<dbReference type="EMBL" id="AAALRN010000003">
    <property type="protein sequence ID" value="EAD1184967.1"/>
    <property type="molecule type" value="Genomic_DNA"/>
</dbReference>
<evidence type="ECO:0000313" key="71">
    <source>
        <dbReference type="Proteomes" id="UP000410967"/>
    </source>
</evidence>
<dbReference type="OMA" id="ICCDSLN"/>
<evidence type="ECO:0000313" key="86">
    <source>
        <dbReference type="Proteomes" id="UP000530452"/>
    </source>
</evidence>
<dbReference type="EMBL" id="AAAIXK010000002">
    <property type="protein sequence ID" value="EAC5549699.1"/>
    <property type="molecule type" value="Genomic_DNA"/>
</dbReference>
<dbReference type="EMBL" id="AALGDA010000009">
    <property type="protein sequence ID" value="ECY9782233.1"/>
    <property type="molecule type" value="Genomic_DNA"/>
</dbReference>
<evidence type="ECO:0000313" key="11">
    <source>
        <dbReference type="EMBL" id="EAD5786247.1"/>
    </source>
</evidence>
<dbReference type="Proteomes" id="UP000272537">
    <property type="component" value="Unassembled WGS sequence"/>
</dbReference>
<evidence type="ECO:0000313" key="42">
    <source>
        <dbReference type="EMBL" id="HAA8052123.1"/>
    </source>
</evidence>
<evidence type="ECO:0000313" key="72">
    <source>
        <dbReference type="Proteomes" id="UP000423131"/>
    </source>
</evidence>
<dbReference type="EC" id="2.1.1.235" evidence="52"/>
<evidence type="ECO:0000313" key="29">
    <source>
        <dbReference type="EMBL" id="EAH4242173.1"/>
    </source>
</evidence>
<dbReference type="Proteomes" id="UP000427828">
    <property type="component" value="Unassembled WGS sequence"/>
</dbReference>
<dbReference type="EMBL" id="AAASLB010000002">
    <property type="protein sequence ID" value="EAE4941332.1"/>
    <property type="molecule type" value="Genomic_DNA"/>
</dbReference>
<dbReference type="Proteomes" id="UP000840197">
    <property type="component" value="Unassembled WGS sequence"/>
</dbReference>
<dbReference type="EMBL" id="AABEKY010000003">
    <property type="protein sequence ID" value="EAG9387168.1"/>
    <property type="molecule type" value="Genomic_DNA"/>
</dbReference>
<evidence type="ECO:0000313" key="77">
    <source>
        <dbReference type="Proteomes" id="UP000467536"/>
    </source>
</evidence>
<dbReference type="EMBL" id="AABAGT010000007">
    <property type="protein sequence ID" value="EAG0866846.1"/>
    <property type="molecule type" value="Genomic_DNA"/>
</dbReference>
<evidence type="ECO:0000313" key="97">
    <source>
        <dbReference type="Proteomes" id="UP000844415"/>
    </source>
</evidence>
<dbReference type="EMBL" id="AABEMN010000001">
    <property type="protein sequence ID" value="EAG9518198.1"/>
    <property type="molecule type" value="Genomic_DNA"/>
</dbReference>
<dbReference type="Proteomes" id="UP000533021">
    <property type="component" value="Unassembled WGS sequence"/>
</dbReference>
<evidence type="ECO:0000313" key="41">
    <source>
        <dbReference type="EMBL" id="EDP8513639.1"/>
    </source>
</evidence>
<evidence type="ECO:0000313" key="84">
    <source>
        <dbReference type="Proteomes" id="UP000527632"/>
    </source>
</evidence>
<dbReference type="Proteomes" id="UP000843775">
    <property type="component" value="Unassembled WGS sequence"/>
</dbReference>
<evidence type="ECO:0000313" key="83">
    <source>
        <dbReference type="Proteomes" id="UP000525850"/>
    </source>
</evidence>
<dbReference type="Proteomes" id="UP000478682">
    <property type="component" value="Unassembled WGS sequence"/>
</dbReference>
<evidence type="ECO:0000313" key="58">
    <source>
        <dbReference type="Proteomes" id="UP000344343"/>
    </source>
</evidence>
<evidence type="ECO:0000313" key="56">
    <source>
        <dbReference type="Proteomes" id="UP000337746"/>
    </source>
</evidence>
<dbReference type="PANTHER" id="PTHR43861">
    <property type="entry name" value="TRANS-ACONITATE 2-METHYLTRANSFERASE-RELATED"/>
    <property type="match status" value="1"/>
</dbReference>
<evidence type="ECO:0000313" key="35">
    <source>
        <dbReference type="EMBL" id="ECX6924016.1"/>
    </source>
</evidence>
<dbReference type="Proteomes" id="UP000368512">
    <property type="component" value="Unassembled WGS sequence"/>
</dbReference>
<dbReference type="EMBL" id="AABGUK010000003">
    <property type="protein sequence ID" value="EAH4242173.1"/>
    <property type="molecule type" value="Genomic_DNA"/>
</dbReference>
<dbReference type="Proteomes" id="UP000460224">
    <property type="component" value="Unassembled WGS sequence"/>
</dbReference>
<evidence type="ECO:0000313" key="20">
    <source>
        <dbReference type="EMBL" id="EAG2998363.1"/>
    </source>
</evidence>
<dbReference type="EMBL" id="AAHZFY010000052">
    <property type="protein sequence ID" value="ECB9515009.1"/>
    <property type="molecule type" value="Genomic_DNA"/>
</dbReference>
<dbReference type="GO" id="GO:0008168">
    <property type="term" value="F:methyltransferase activity"/>
    <property type="evidence" value="ECO:0007669"/>
    <property type="project" value="UniProtKB-KW"/>
</dbReference>
<dbReference type="Proteomes" id="UP000350032">
    <property type="component" value="Unassembled WGS sequence"/>
</dbReference>
<dbReference type="Proteomes" id="UP000549379">
    <property type="component" value="Unassembled WGS sequence"/>
</dbReference>
<keyword evidence="28" id="KW-0489">Methyltransferase</keyword>
<dbReference type="Proteomes" id="UP000566721">
    <property type="component" value="Unassembled WGS sequence"/>
</dbReference>
<dbReference type="InterPro" id="IPR041698">
    <property type="entry name" value="Methyltransf_25"/>
</dbReference>
<reference evidence="49 75" key="4">
    <citation type="submission" date="2018-04" db="EMBL/GenBank/DDBJ databases">
        <title>Genome Analysis of a Prevalent Clone of Listeria monocytogenes Sequence Type 87 in China.</title>
        <authorList>
            <person name="Wang Y."/>
        </authorList>
    </citation>
    <scope>NUCLEOTIDE SEQUENCE [LARGE SCALE GENOMIC DNA]</scope>
    <source>
        <strain evidence="49 75">ICDC_LM1523</strain>
    </source>
</reference>
<evidence type="ECO:0000313" key="51">
    <source>
        <dbReference type="EMBL" id="OET52370.1"/>
    </source>
</evidence>
<evidence type="ECO:0000313" key="3">
    <source>
        <dbReference type="EMBL" id="EAC4551664.1"/>
    </source>
</evidence>
<reference evidence="55 57" key="6">
    <citation type="submission" date="2018-06" db="EMBL/GenBank/DDBJ databases">
        <authorList>
            <consortium name="PulseNet: The National Subtyping Network for Foodborne Disease Surveillance"/>
            <person name="Tarr C.L."/>
            <person name="Trees E."/>
            <person name="Katz L.S."/>
            <person name="Carleton-Romer H.A."/>
            <person name="Stroika S."/>
            <person name="Kucerova Z."/>
            <person name="Roache K.F."/>
            <person name="Sabol A.L."/>
            <person name="Besser J."/>
            <person name="Gerner-Smidt P."/>
        </authorList>
    </citation>
    <scope>NUCLEOTIDE SEQUENCE [LARGE SCALE GENOMIC DNA]</scope>
    <source>
        <strain evidence="3 57">2015L-6227</strain>
        <strain evidence="13 55">PNUSAL000134</strain>
        <strain evidence="7 61">PNUSAL000910</strain>
        <strain evidence="15 62">PNUSAL002180</strain>
        <strain evidence="16 78">PNUSAL002298</strain>
        <strain evidence="30 60">PNUSAL004402</strain>
        <strain evidence="37 81">PNUSAL005692</strain>
    </source>
</reference>
<evidence type="ECO:0000313" key="7">
    <source>
        <dbReference type="EMBL" id="EAC9039288.1"/>
    </source>
</evidence>
<dbReference type="Proteomes" id="UP000345329">
    <property type="component" value="Unassembled WGS sequence"/>
</dbReference>
<dbReference type="EMBL" id="AAIAJJ010000004">
    <property type="protein sequence ID" value="ECC1556952.1"/>
    <property type="molecule type" value="Genomic_DNA"/>
</dbReference>
<dbReference type="EMBL" id="AAAJKI010000007">
    <property type="protein sequence ID" value="EAC6547564.1"/>
    <property type="molecule type" value="Genomic_DNA"/>
</dbReference>
<dbReference type="InterPro" id="IPR029063">
    <property type="entry name" value="SAM-dependent_MTases_sf"/>
</dbReference>
<feature type="domain" description="Methyltransferase" evidence="2">
    <location>
        <begin position="37"/>
        <end position="132"/>
    </location>
</feature>
<dbReference type="Proteomes" id="UP000842809">
    <property type="component" value="Unassembled WGS sequence"/>
</dbReference>
<reference evidence="86 87" key="7">
    <citation type="submission" date="2019-04" db="EMBL/GenBank/DDBJ databases">
        <authorList>
            <person name="Ashton P.M."/>
            <person name="Dallman T."/>
            <person name="Nair S."/>
            <person name="De Pinna E."/>
            <person name="Peters T."/>
            <person name="Grant K."/>
        </authorList>
    </citation>
    <scope>NUCLEOTIDE SEQUENCE [LARGE SCALE GENOMIC DNA]</scope>
    <source>
        <strain evidence="27 87">282333</strain>
        <strain evidence="28 86">282352</strain>
        <strain evidence="26 90">289003</strain>
        <strain evidence="40 77">788324</strain>
        <strain evidence="14">RL15000286</strain>
    </source>
</reference>
<dbReference type="Proteomes" id="UP000410967">
    <property type="component" value="Unassembled WGS sequence"/>
</dbReference>
<evidence type="ECO:0000313" key="92">
    <source>
        <dbReference type="Proteomes" id="UP000549379"/>
    </source>
</evidence>
<evidence type="ECO:0000259" key="2">
    <source>
        <dbReference type="Pfam" id="PF13649"/>
    </source>
</evidence>
<evidence type="ECO:0000313" key="24">
    <source>
        <dbReference type="EMBL" id="EAG6989680.1"/>
    </source>
</evidence>
<dbReference type="EMBL" id="AAAQQZ010000003">
    <property type="protein sequence ID" value="EAE1338610.1"/>
    <property type="molecule type" value="Genomic_DNA"/>
</dbReference>
<dbReference type="Proteomes" id="UP000478704">
    <property type="component" value="Unassembled WGS sequence"/>
</dbReference>
<dbReference type="EMBL" id="DAAJCS010000004">
    <property type="protein sequence ID" value="HAC0012630.1"/>
    <property type="molecule type" value="Genomic_DNA"/>
</dbReference>
<dbReference type="EMBL" id="AABGHY010000002">
    <property type="protein sequence ID" value="EAH3293434.1"/>
    <property type="molecule type" value="Genomic_DNA"/>
</dbReference>
<dbReference type="Proteomes" id="UP000398321">
    <property type="component" value="Unassembled WGS sequence"/>
</dbReference>
<dbReference type="Proteomes" id="UP000525850">
    <property type="component" value="Unassembled WGS sequence"/>
</dbReference>
<evidence type="ECO:0000313" key="5">
    <source>
        <dbReference type="EMBL" id="EAC6547564.1"/>
    </source>
</evidence>
<evidence type="ECO:0000313" key="15">
    <source>
        <dbReference type="EMBL" id="EAG0866846.1"/>
    </source>
</evidence>
<dbReference type="EMBL" id="JACAVN010000003">
    <property type="protein sequence ID" value="NYA01614.1"/>
    <property type="molecule type" value="Genomic_DNA"/>
</dbReference>
<evidence type="ECO:0000313" key="78">
    <source>
        <dbReference type="Proteomes" id="UP000478682"/>
    </source>
</evidence>
<evidence type="ECO:0000313" key="88">
    <source>
        <dbReference type="Proteomes" id="UP000540117"/>
    </source>
</evidence>
<evidence type="ECO:0000313" key="91">
    <source>
        <dbReference type="Proteomes" id="UP000548278"/>
    </source>
</evidence>
<dbReference type="EMBL" id="DAAJZA010000002">
    <property type="protein sequence ID" value="HAC1754051.1"/>
    <property type="molecule type" value="Genomic_DNA"/>
</dbReference>
<name>A0A0B8RB74_LISMN</name>
<reference evidence="94 95" key="3">
    <citation type="journal article" date="2018" name="Genome Biol.">
        <title>SKESA: strategic k-mer extension for scrupulous assemblies.</title>
        <authorList>
            <person name="Souvorov A."/>
            <person name="Agarwala R."/>
            <person name="Lipman D.J."/>
        </authorList>
    </citation>
    <scope>NUCLEOTIDE SEQUENCE [LARGE SCALE GENOMIC DNA]</scope>
    <source>
        <strain evidence="42">09CEB371LM</strain>
        <strain evidence="48">2017-325981-023-01</strain>
        <strain evidence="44 97">CFIAFB20100120</strain>
        <strain evidence="43 94">CFIAFB20130012</strain>
        <strain evidence="46">CFIAFB20170037</strain>
        <strain evidence="45 95">CFIAFB20170045</strain>
        <strain evidence="47 96">DMG1500109</strain>
    </source>
</reference>
<evidence type="ECO:0000313" key="61">
    <source>
        <dbReference type="Proteomes" id="UP000354255"/>
    </source>
</evidence>
<dbReference type="Proteomes" id="UP000331186">
    <property type="component" value="Unassembled WGS sequence"/>
</dbReference>
<evidence type="ECO:0000313" key="55">
    <source>
        <dbReference type="Proteomes" id="UP000336166"/>
    </source>
</evidence>
<dbReference type="EMBL" id="AACKDQ010000014">
    <property type="protein sequence ID" value="EAK9316931.1"/>
    <property type="molecule type" value="Genomic_DNA"/>
</dbReference>
<evidence type="ECO:0000313" key="36">
    <source>
        <dbReference type="EMBL" id="ECY6545058.1"/>
    </source>
</evidence>
<dbReference type="AlphaFoldDB" id="A0A0B8RB74"/>
<dbReference type="Proteomes" id="UP000843503">
    <property type="component" value="Unassembled WGS sequence"/>
</dbReference>
<evidence type="ECO:0000313" key="17">
    <source>
        <dbReference type="EMBL" id="EAG2087454.1"/>
    </source>
</evidence>
<dbReference type="Proteomes" id="UP000546397">
    <property type="component" value="Unassembled WGS sequence"/>
</dbReference>
<dbReference type="Proteomes" id="UP000365297">
    <property type="component" value="Unassembled WGS sequence"/>
</dbReference>
<evidence type="ECO:0000313" key="48">
    <source>
        <dbReference type="EMBL" id="HAJ9593948.1"/>
    </source>
</evidence>
<dbReference type="Proteomes" id="UP000544530">
    <property type="component" value="Unassembled WGS sequence"/>
</dbReference>
<evidence type="ECO:0000313" key="18">
    <source>
        <dbReference type="EMBL" id="EAG2245642.1"/>
    </source>
</evidence>
<evidence type="ECO:0000313" key="80">
    <source>
        <dbReference type="Proteomes" id="UP000481141"/>
    </source>
</evidence>
<dbReference type="EMBL" id="AAAIKW010000002">
    <property type="protein sequence ID" value="EAC4551664.1"/>
    <property type="molecule type" value="Genomic_DNA"/>
</dbReference>
<evidence type="ECO:0000313" key="69">
    <source>
        <dbReference type="Proteomes" id="UP000398321"/>
    </source>
</evidence>
<dbReference type="Proteomes" id="UP000376505">
    <property type="component" value="Unassembled WGS sequence"/>
</dbReference>
<evidence type="ECO:0000313" key="44">
    <source>
        <dbReference type="EMBL" id="HAB8556705.1"/>
    </source>
</evidence>
<dbReference type="Gene3D" id="3.40.50.150">
    <property type="entry name" value="Vaccinia Virus protein VP39"/>
    <property type="match status" value="1"/>
</dbReference>
<dbReference type="EMBL" id="QXLS01000003">
    <property type="protein sequence ID" value="RKA08388.1"/>
    <property type="molecule type" value="Genomic_DNA"/>
</dbReference>
<evidence type="ECO:0000313" key="32">
    <source>
        <dbReference type="EMBL" id="ECB9474581.1"/>
    </source>
</evidence>
<evidence type="ECO:0000313" key="30">
    <source>
        <dbReference type="EMBL" id="EAK8898996.1"/>
    </source>
</evidence>
<dbReference type="EMBL" id="AABBHO010000056">
    <property type="protein sequence ID" value="EAG2998363.1"/>
    <property type="molecule type" value="Genomic_DNA"/>
</dbReference>
<evidence type="ECO:0000313" key="37">
    <source>
        <dbReference type="EMBL" id="ECY9782233.1"/>
    </source>
</evidence>
<evidence type="ECO:0000313" key="47">
    <source>
        <dbReference type="EMBL" id="HAC1754051.1"/>
    </source>
</evidence>
<evidence type="ECO:0000313" key="93">
    <source>
        <dbReference type="Proteomes" id="UP000566721"/>
    </source>
</evidence>
<dbReference type="Proteomes" id="UP000527632">
    <property type="component" value="Unassembled WGS sequence"/>
</dbReference>
<evidence type="ECO:0000313" key="60">
    <source>
        <dbReference type="Proteomes" id="UP000350032"/>
    </source>
</evidence>
<evidence type="ECO:0000313" key="63">
    <source>
        <dbReference type="Proteomes" id="UP000364988"/>
    </source>
</evidence>
<dbReference type="EMBL" id="AANCRK010000003">
    <property type="protein sequence ID" value="EDN7715040.1"/>
    <property type="molecule type" value="Genomic_DNA"/>
</dbReference>
<evidence type="ECO:0000313" key="76">
    <source>
        <dbReference type="Proteomes" id="UP000467347"/>
    </source>
</evidence>
<evidence type="ECO:0000313" key="14">
    <source>
        <dbReference type="EMBL" id="EAE4941332.1"/>
    </source>
</evidence>
<evidence type="ECO:0000313" key="22">
    <source>
        <dbReference type="EMBL" id="EAG4462175.1"/>
    </source>
</evidence>
<evidence type="ECO:0000313" key="34">
    <source>
        <dbReference type="EMBL" id="ECC1556952.1"/>
    </source>
</evidence>
<evidence type="ECO:0000313" key="53">
    <source>
        <dbReference type="Proteomes" id="UP000272537"/>
    </source>
</evidence>
<dbReference type="GO" id="GO:0032259">
    <property type="term" value="P:methylation"/>
    <property type="evidence" value="ECO:0007669"/>
    <property type="project" value="UniProtKB-KW"/>
</dbReference>
<evidence type="ECO:0000313" key="85">
    <source>
        <dbReference type="Proteomes" id="UP000528151"/>
    </source>
</evidence>
<dbReference type="Proteomes" id="UP000467347">
    <property type="component" value="Unassembled WGS sequence"/>
</dbReference>
<dbReference type="EMBL" id="AAAJWF010000004">
    <property type="protein sequence ID" value="EAC7480422.1"/>
    <property type="molecule type" value="Genomic_DNA"/>
</dbReference>
<gene>
    <name evidence="52" type="primary">tylm1</name>
    <name evidence="15" type="ORF">A8L61_06065</name>
    <name evidence="24" type="ORF">AB917_03665</name>
    <name evidence="3" type="ORF">ABZ57_04140</name>
    <name evidence="51" type="ORF">AJL21_03550</name>
    <name evidence="12" type="ORF">ART25_06810</name>
    <name evidence="4" type="ORF">ARY78_04540</name>
    <name evidence="19" type="ORF">B1N52_07150</name>
    <name evidence="18" type="ORF">B1S26_09545</name>
    <name evidence="20" type="ORF">B5K54_13795</name>
    <name evidence="16" type="ORF">BB997_07445</name>
    <name evidence="35" type="ORF">BCZ19_04995</name>
    <name evidence="17" type="ORF">BCZ21_09295</name>
    <name evidence="22" type="ORF">CA369_07750</name>
    <name evidence="21" type="ORF">CAV64_04055</name>
    <name evidence="25" type="ORF">CW845_06685</name>
    <name evidence="27" type="ORF">D4920_01440</name>
    <name evidence="26" type="ORF">D4B11_00330</name>
    <name evidence="28" type="ORF">D5N24_03410</name>
    <name evidence="30" type="ORF">D7104_15010</name>
    <name evidence="49" type="ORF">DCK61_09530</name>
    <name evidence="23" type="ORF">DCT16_07510</name>
    <name evidence="6" type="ORF">DQ70_06980</name>
    <name evidence="5" type="ORF">DU018_04185</name>
    <name evidence="52" type="ORF">DYZ80_01581</name>
    <name evidence="14" type="ORF">E1W56_04670</name>
    <name evidence="29" type="ORF">E5F58_09285</name>
    <name evidence="11" type="ORF">EX365_06750</name>
    <name evidence="10" type="ORF">EXZ73_00385</name>
    <name evidence="36" type="ORF">F6436_12015</name>
    <name evidence="37" type="ORF">F6515_04435</name>
    <name evidence="31" type="ORF">FA835_07435</name>
    <name evidence="33" type="ORF">FLQ97_14910</name>
    <name evidence="32" type="ORF">FLR03_12910</name>
    <name evidence="34" type="ORF">FNX40_09090</name>
    <name evidence="40" type="ORF">FV747_03415</name>
    <name evidence="41" type="ORF">G3O21_001040</name>
    <name evidence="42" type="ORF">GHH22_03040</name>
    <name evidence="47" type="ORF">GI949_03625</name>
    <name evidence="39" type="ORF">GJW51_06390</name>
    <name evidence="38" type="ORF">GQG13_07895</name>
    <name evidence="43" type="ORF">GYR60_10075</name>
    <name evidence="44" type="ORF">GYS09_05280</name>
    <name evidence="45" type="ORF">GYX23_06390</name>
    <name evidence="46" type="ORF">GYY14_05905</name>
    <name evidence="48" type="ORF">HQN34_002174</name>
    <name evidence="50" type="ORF">HZJ64_07185</name>
    <name evidence="7" type="ORF">KV70_03645</name>
    <name evidence="8" type="ORF">QD52_07770</name>
    <name evidence="9" type="ORF">UI29_07810</name>
    <name evidence="13" type="ORF">Y261_07620</name>
</gene>
<evidence type="ECO:0000313" key="73">
    <source>
        <dbReference type="Proteomes" id="UP000427828"/>
    </source>
</evidence>
<dbReference type="Proteomes" id="UP000844415">
    <property type="component" value="Unassembled WGS sequence"/>
</dbReference>
<evidence type="ECO:0000313" key="74">
    <source>
        <dbReference type="Proteomes" id="UP000455569"/>
    </source>
</evidence>
<dbReference type="Proteomes" id="UP000364988">
    <property type="component" value="Unassembled WGS sequence"/>
</dbReference>
<dbReference type="EMBL" id="AAAREG010000005">
    <property type="protein sequence ID" value="EAE2354209.1"/>
    <property type="molecule type" value="Genomic_DNA"/>
</dbReference>
<evidence type="ECO:0000313" key="68">
    <source>
        <dbReference type="Proteomes" id="UP000389283"/>
    </source>
</evidence>
<evidence type="ECO:0000313" key="10">
    <source>
        <dbReference type="EMBL" id="EAD5772733.1"/>
    </source>
</evidence>
<sequence>MSYEYFPGFYDRLMDSELYDEWLEFTAHFIGDTPKKILDLACGTAEFALRLSFSGHQVTGVDLSKEMVAVAKEKVAAAEINLPIIEQDMSKLALKQTFDVVTCFCDSLNYLETEQALEATIQAVSVHLEPNGLFLFDVHSVFKVDQGFKDYSYGDSDEEISTIWNSFPGEHPHSVEHELTFYILDEDDTYNRVDELHKERTYPIATYENILKKYGFTKIDIYADFSHEKPNNTSERIFFAARK</sequence>
<dbReference type="Proteomes" id="UP000528151">
    <property type="component" value="Unassembled WGS sequence"/>
</dbReference>
<evidence type="ECO:0000313" key="21">
    <source>
        <dbReference type="EMBL" id="EAG4330414.1"/>
    </source>
</evidence>
<reference evidence="50 89" key="10">
    <citation type="submission" date="2020-06" db="EMBL/GenBank/DDBJ databases">
        <title>Two Listeria outbreaks in Switzerland in 2018 and 2020.</title>
        <authorList>
            <person name="Stevens M.J.A."/>
            <person name="Bloemberg G."/>
            <person name="Nusch-Inderbinnen M."/>
            <person name="Stephan R."/>
        </authorList>
    </citation>
    <scope>NUCLEOTIDE SEQUENCE [LARGE SCALE GENOMIC DNA]</scope>
    <source>
        <strain evidence="50 89">N18-0707</strain>
    </source>
</reference>
<dbReference type="EMBL" id="AABFVG010000001">
    <property type="protein sequence ID" value="EAH2280724.1"/>
    <property type="molecule type" value="Genomic_DNA"/>
</dbReference>
<keyword evidence="1 28" id="KW-0808">Transferase</keyword>
<evidence type="ECO:0000313" key="66">
    <source>
        <dbReference type="Proteomes" id="UP000376505"/>
    </source>
</evidence>
<dbReference type="EMBL" id="AABAYG010000004">
    <property type="protein sequence ID" value="EAG2245642.1"/>
    <property type="molecule type" value="Genomic_DNA"/>
</dbReference>
<protein>
    <submittedName>
        <fullName evidence="28 51">SAM-dependent methyltransferase</fullName>
    </submittedName>
    <submittedName>
        <fullName evidence="38">Methyltransferase domain-containing protein</fullName>
    </submittedName>
    <submittedName>
        <fullName evidence="52">dTDP-3-amino-3,6-dideoxy-alpha-D-glucopyranose N,N-dimethyltransferase</fullName>
        <ecNumber evidence="52">2.1.1.235</ecNumber>
    </submittedName>
</protein>
<dbReference type="EMBL" id="AABBZO010000007">
    <property type="protein sequence ID" value="EAG4462175.1"/>
    <property type="molecule type" value="Genomic_DNA"/>
</dbReference>
<dbReference type="EMBL" id="AANPAU010000003">
    <property type="protein sequence ID" value="EDP8513639.1"/>
    <property type="molecule type" value="Genomic_DNA"/>
</dbReference>
<evidence type="ECO:0000313" key="31">
    <source>
        <dbReference type="EMBL" id="EAK9316931.1"/>
    </source>
</evidence>
<dbReference type="EMBL" id="AALAQH010000002">
    <property type="protein sequence ID" value="ECX6924016.1"/>
    <property type="molecule type" value="Genomic_DNA"/>
</dbReference>
<evidence type="ECO:0000313" key="45">
    <source>
        <dbReference type="EMBL" id="HAC0012630.1"/>
    </source>
</evidence>
<dbReference type="Proteomes" id="UP000393182">
    <property type="component" value="Unassembled WGS sequence"/>
</dbReference>
<dbReference type="EMBL" id="AACJYH010000017">
    <property type="protein sequence ID" value="EAK8898996.1"/>
    <property type="molecule type" value="Genomic_DNA"/>
</dbReference>
<evidence type="ECO:0000313" key="59">
    <source>
        <dbReference type="Proteomes" id="UP000345329"/>
    </source>
</evidence>
<dbReference type="RefSeq" id="WP_003726531.1">
    <property type="nucleotide sequence ID" value="NC_021824.1"/>
</dbReference>
<evidence type="ECO:0000313" key="27">
    <source>
        <dbReference type="EMBL" id="EAH2280724.1"/>
    </source>
</evidence>
<dbReference type="EMBL" id="AABBAW010000003">
    <property type="protein sequence ID" value="EAG2514933.1"/>
    <property type="molecule type" value="Genomic_DNA"/>
</dbReference>
<evidence type="ECO:0000313" key="62">
    <source>
        <dbReference type="Proteomes" id="UP000358545"/>
    </source>
</evidence>
<evidence type="ECO:0000313" key="70">
    <source>
        <dbReference type="Proteomes" id="UP000403352"/>
    </source>
</evidence>
<dbReference type="SUPFAM" id="SSF53335">
    <property type="entry name" value="S-adenosyl-L-methionine-dependent methyltransferases"/>
    <property type="match status" value="1"/>
</dbReference>
<evidence type="ECO:0000313" key="90">
    <source>
        <dbReference type="Proteomes" id="UP000546397"/>
    </source>
</evidence>
<dbReference type="EMBL" id="QDAY01000003">
    <property type="protein sequence ID" value="KAA9449098.1"/>
    <property type="molecule type" value="Genomic_DNA"/>
</dbReference>
<dbReference type="EMBL" id="DAAEEB010000002">
    <property type="protein sequence ID" value="HAA8052123.1"/>
    <property type="molecule type" value="Genomic_DNA"/>
</dbReference>
<evidence type="ECO:0000313" key="64">
    <source>
        <dbReference type="Proteomes" id="UP000365297"/>
    </source>
</evidence>
<dbReference type="Proteomes" id="UP000841146">
    <property type="component" value="Unassembled WGS sequence"/>
</dbReference>
<dbReference type="EMBL" id="AALEDS010000013">
    <property type="protein sequence ID" value="ECY6545058.1"/>
    <property type="molecule type" value="Genomic_DNA"/>
</dbReference>
<dbReference type="Proteomes" id="UP000840039">
    <property type="component" value="Unassembled WGS sequence"/>
</dbReference>
<dbReference type="EMBL" id="AAAMZD010000003">
    <property type="protein sequence ID" value="EAD3792669.1"/>
    <property type="molecule type" value="Genomic_DNA"/>
</dbReference>
<evidence type="ECO:0000313" key="94">
    <source>
        <dbReference type="Proteomes" id="UP000840197"/>
    </source>
</evidence>
<dbReference type="EMBL" id="AABCVX010000003">
    <property type="protein sequence ID" value="EAG6169228.1"/>
    <property type="molecule type" value="Genomic_DNA"/>
</dbReference>
<evidence type="ECO:0000256" key="1">
    <source>
        <dbReference type="ARBA" id="ARBA00022679"/>
    </source>
</evidence>
<evidence type="ECO:0000313" key="25">
    <source>
        <dbReference type="EMBL" id="EAG9387168.1"/>
    </source>
</evidence>
<organism evidence="28 86">
    <name type="scientific">Listeria monocytogenes</name>
    <dbReference type="NCBI Taxonomy" id="1639"/>
    <lineage>
        <taxon>Bacteria</taxon>
        <taxon>Bacillati</taxon>
        <taxon>Bacillota</taxon>
        <taxon>Bacilli</taxon>
        <taxon>Bacillales</taxon>
        <taxon>Listeriaceae</taxon>
        <taxon>Listeria</taxon>
    </lineage>
</organism>
<evidence type="ECO:0000313" key="23">
    <source>
        <dbReference type="EMBL" id="EAG6169228.1"/>
    </source>
</evidence>
<comment type="caution">
    <text evidence="28">The sequence shown here is derived from an EMBL/GenBank/DDBJ whole genome shotgun (WGS) entry which is preliminary data.</text>
</comment>
<evidence type="ECO:0000313" key="4">
    <source>
        <dbReference type="EMBL" id="EAC5549699.1"/>
    </source>
</evidence>
<dbReference type="EMBL" id="AAAKQF010000002">
    <property type="protein sequence ID" value="EAC9039288.1"/>
    <property type="molecule type" value="Genomic_DNA"/>
</dbReference>
<dbReference type="Proteomes" id="UP000389283">
    <property type="component" value="Unassembled WGS sequence"/>
</dbReference>
<dbReference type="Proteomes" id="UP000379076">
    <property type="component" value="Unassembled WGS sequence"/>
</dbReference>
<evidence type="ECO:0000313" key="6">
    <source>
        <dbReference type="EMBL" id="EAC7480422.1"/>
    </source>
</evidence>
<dbReference type="Proteomes" id="UP000467536">
    <property type="component" value="Unassembled WGS sequence"/>
</dbReference>
<dbReference type="EMBL" id="AABATR010000003">
    <property type="protein sequence ID" value="EAG1893431.1"/>
    <property type="molecule type" value="Genomic_DNA"/>
</dbReference>
<evidence type="ECO:0000313" key="28">
    <source>
        <dbReference type="EMBL" id="EAH3293434.1"/>
    </source>
</evidence>
<evidence type="ECO:0000313" key="54">
    <source>
        <dbReference type="Proteomes" id="UP000331186"/>
    </source>
</evidence>
<dbReference type="Proteomes" id="UP000354255">
    <property type="component" value="Unassembled WGS sequence"/>
</dbReference>
<evidence type="ECO:0000313" key="19">
    <source>
        <dbReference type="EMBL" id="EAG2514933.1"/>
    </source>
</evidence>
<dbReference type="Proteomes" id="UP000481141">
    <property type="component" value="Unassembled WGS sequence"/>
</dbReference>
<dbReference type="Proteomes" id="UP000423131">
    <property type="component" value="Unassembled WGS sequence"/>
</dbReference>
<dbReference type="EMBL" id="DAAIHR010000009">
    <property type="protein sequence ID" value="HAB8398861.1"/>
    <property type="molecule type" value="Genomic_DNA"/>
</dbReference>
<dbReference type="Proteomes" id="UP000530452">
    <property type="component" value="Unassembled WGS sequence"/>
</dbReference>